<evidence type="ECO:0000313" key="1">
    <source>
        <dbReference type="EMBL" id="RZC72010.1"/>
    </source>
</evidence>
<name>A0A4Y7KI28_PAPSO</name>
<dbReference type="EMBL" id="CM010721">
    <property type="protein sequence ID" value="RZC72010.1"/>
    <property type="molecule type" value="Genomic_DNA"/>
</dbReference>
<gene>
    <name evidence="1" type="ORF">C5167_035161</name>
</gene>
<sequence length="213" mass="23797">MSVARAALGYGLYYSAATIGSQLRGCCCCCWKGSRDIANPSSRYFQISATSNKILPFCFFNSPSNKRHAGYVCVLMSSIKHKANPSHHSRSTAQFRELRGAMAGHQIVPITRGLSFSSLDIFNLEGCRNRMLVRFYELEAGKTKCKGSHSIGFYGCLLAEPNWVVLGLAHFPLVSLGVYAGFREVVPVTKYDPSFYPKFKKYDQQQHTHYKGL</sequence>
<accession>A0A4Y7KI28</accession>
<evidence type="ECO:0000313" key="2">
    <source>
        <dbReference type="Proteomes" id="UP000316621"/>
    </source>
</evidence>
<dbReference type="AlphaFoldDB" id="A0A4Y7KI28"/>
<proteinExistence type="predicted"/>
<reference evidence="1 2" key="1">
    <citation type="journal article" date="2018" name="Science">
        <title>The opium poppy genome and morphinan production.</title>
        <authorList>
            <person name="Guo L."/>
            <person name="Winzer T."/>
            <person name="Yang X."/>
            <person name="Li Y."/>
            <person name="Ning Z."/>
            <person name="He Z."/>
            <person name="Teodor R."/>
            <person name="Lu Y."/>
            <person name="Bowser T.A."/>
            <person name="Graham I.A."/>
            <person name="Ye K."/>
        </authorList>
    </citation>
    <scope>NUCLEOTIDE SEQUENCE [LARGE SCALE GENOMIC DNA]</scope>
    <source>
        <strain evidence="2">cv. HN1</strain>
        <tissue evidence="1">Leaves</tissue>
    </source>
</reference>
<keyword evidence="2" id="KW-1185">Reference proteome</keyword>
<dbReference type="Proteomes" id="UP000316621">
    <property type="component" value="Chromosome 7"/>
</dbReference>
<protein>
    <submittedName>
        <fullName evidence="1">Uncharacterized protein</fullName>
    </submittedName>
</protein>
<organism evidence="1 2">
    <name type="scientific">Papaver somniferum</name>
    <name type="common">Opium poppy</name>
    <dbReference type="NCBI Taxonomy" id="3469"/>
    <lineage>
        <taxon>Eukaryota</taxon>
        <taxon>Viridiplantae</taxon>
        <taxon>Streptophyta</taxon>
        <taxon>Embryophyta</taxon>
        <taxon>Tracheophyta</taxon>
        <taxon>Spermatophyta</taxon>
        <taxon>Magnoliopsida</taxon>
        <taxon>Ranunculales</taxon>
        <taxon>Papaveraceae</taxon>
        <taxon>Papaveroideae</taxon>
        <taxon>Papaver</taxon>
    </lineage>
</organism>
<dbReference type="Gramene" id="RZC72010">
    <property type="protein sequence ID" value="RZC72010"/>
    <property type="gene ID" value="C5167_035161"/>
</dbReference>